<evidence type="ECO:0000313" key="10">
    <source>
        <dbReference type="EMBL" id="OWF50446.1"/>
    </source>
</evidence>
<evidence type="ECO:0000313" key="11">
    <source>
        <dbReference type="Proteomes" id="UP000242188"/>
    </source>
</evidence>
<evidence type="ECO:0000256" key="5">
    <source>
        <dbReference type="ARBA" id="ARBA00023136"/>
    </source>
</evidence>
<dbReference type="PROSITE" id="PS50262">
    <property type="entry name" value="G_PROTEIN_RECEP_F1_2"/>
    <property type="match status" value="1"/>
</dbReference>
<dbReference type="GO" id="GO:0005886">
    <property type="term" value="C:plasma membrane"/>
    <property type="evidence" value="ECO:0007669"/>
    <property type="project" value="TreeGrafter"/>
</dbReference>
<keyword evidence="7" id="KW-0807">Transducer</keyword>
<feature type="transmembrane region" description="Helical" evidence="8">
    <location>
        <begin position="44"/>
        <end position="65"/>
    </location>
</feature>
<feature type="transmembrane region" description="Helical" evidence="8">
    <location>
        <begin position="206"/>
        <end position="228"/>
    </location>
</feature>
<keyword evidence="6 10" id="KW-0675">Receptor</keyword>
<dbReference type="InterPro" id="IPR017452">
    <property type="entry name" value="GPCR_Rhodpsn_7TM"/>
</dbReference>
<feature type="transmembrane region" description="Helical" evidence="8">
    <location>
        <begin position="156"/>
        <end position="175"/>
    </location>
</feature>
<feature type="domain" description="G-protein coupled receptors family 1 profile" evidence="9">
    <location>
        <begin position="56"/>
        <end position="395"/>
    </location>
</feature>
<dbReference type="PRINTS" id="PR00237">
    <property type="entry name" value="GPCRRHODOPSN"/>
</dbReference>
<evidence type="ECO:0000256" key="4">
    <source>
        <dbReference type="ARBA" id="ARBA00023040"/>
    </source>
</evidence>
<name>A0A210QNX8_MIZYE</name>
<sequence length="420" mass="47581">MSVVKGQNHSPYNTMEMNTSIETTRDRLYEWNSNISLALLPNDVILALYLVIGVLGNLIVLYVYIFKMENKKDVRYFIPVLAVTDAIASLAGCGVSLLTNIYPVMFPVPGLCECLWFFACVVLIWSGLLNLVIAYQRYMKICRLGKNMTLAFRRKTLFITGSVATVLSLPSWAFFARVPVYNQKMNVTGNRCGSRYGTDLTFKALIYIYQGINGLLSLVIVIGIIVFYSSVGTKLYRQENRLKRHVSSKVPASPSRKSADVAPWQEHLDVTTNGESKGMTRNDLVITGGPTLDAPKTEMCRLTDEIAKHDSLYSNLEREPSSKSQAARYRVTYMFMTLALAYILCLVPTFAVNLSKNIESNDFWVNFNNDGVYSLAIMFCLRLHLLNNVMNPFIYFTFDKHFRREVNKLSCFACCFGYKS</sequence>
<evidence type="ECO:0000256" key="6">
    <source>
        <dbReference type="ARBA" id="ARBA00023170"/>
    </source>
</evidence>
<dbReference type="CDD" id="cd00637">
    <property type="entry name" value="7tm_classA_rhodopsin-like"/>
    <property type="match status" value="1"/>
</dbReference>
<dbReference type="Pfam" id="PF00001">
    <property type="entry name" value="7tm_1"/>
    <property type="match status" value="1"/>
</dbReference>
<feature type="transmembrane region" description="Helical" evidence="8">
    <location>
        <begin position="331"/>
        <end position="352"/>
    </location>
</feature>
<feature type="transmembrane region" description="Helical" evidence="8">
    <location>
        <begin position="115"/>
        <end position="135"/>
    </location>
</feature>
<comment type="caution">
    <text evidence="10">The sequence shown here is derived from an EMBL/GenBank/DDBJ whole genome shotgun (WGS) entry which is preliminary data.</text>
</comment>
<evidence type="ECO:0000259" key="9">
    <source>
        <dbReference type="PROSITE" id="PS50262"/>
    </source>
</evidence>
<keyword evidence="5 8" id="KW-0472">Membrane</keyword>
<organism evidence="10 11">
    <name type="scientific">Mizuhopecten yessoensis</name>
    <name type="common">Japanese scallop</name>
    <name type="synonym">Patinopecten yessoensis</name>
    <dbReference type="NCBI Taxonomy" id="6573"/>
    <lineage>
        <taxon>Eukaryota</taxon>
        <taxon>Metazoa</taxon>
        <taxon>Spiralia</taxon>
        <taxon>Lophotrochozoa</taxon>
        <taxon>Mollusca</taxon>
        <taxon>Bivalvia</taxon>
        <taxon>Autobranchia</taxon>
        <taxon>Pteriomorphia</taxon>
        <taxon>Pectinida</taxon>
        <taxon>Pectinoidea</taxon>
        <taxon>Pectinidae</taxon>
        <taxon>Mizuhopecten</taxon>
    </lineage>
</organism>
<dbReference type="GO" id="GO:0004930">
    <property type="term" value="F:G protein-coupled receptor activity"/>
    <property type="evidence" value="ECO:0007669"/>
    <property type="project" value="UniProtKB-KW"/>
</dbReference>
<evidence type="ECO:0000256" key="8">
    <source>
        <dbReference type="SAM" id="Phobius"/>
    </source>
</evidence>
<dbReference type="OrthoDB" id="5969463at2759"/>
<proteinExistence type="predicted"/>
<comment type="subcellular location">
    <subcellularLocation>
        <location evidence="1">Membrane</location>
        <topology evidence="1">Multi-pass membrane protein</topology>
    </subcellularLocation>
</comment>
<evidence type="ECO:0000256" key="7">
    <source>
        <dbReference type="ARBA" id="ARBA00023224"/>
    </source>
</evidence>
<reference evidence="10 11" key="1">
    <citation type="journal article" date="2017" name="Nat. Ecol. Evol.">
        <title>Scallop genome provides insights into evolution of bilaterian karyotype and development.</title>
        <authorList>
            <person name="Wang S."/>
            <person name="Zhang J."/>
            <person name="Jiao W."/>
            <person name="Li J."/>
            <person name="Xun X."/>
            <person name="Sun Y."/>
            <person name="Guo X."/>
            <person name="Huan P."/>
            <person name="Dong B."/>
            <person name="Zhang L."/>
            <person name="Hu X."/>
            <person name="Sun X."/>
            <person name="Wang J."/>
            <person name="Zhao C."/>
            <person name="Wang Y."/>
            <person name="Wang D."/>
            <person name="Huang X."/>
            <person name="Wang R."/>
            <person name="Lv J."/>
            <person name="Li Y."/>
            <person name="Zhang Z."/>
            <person name="Liu B."/>
            <person name="Lu W."/>
            <person name="Hui Y."/>
            <person name="Liang J."/>
            <person name="Zhou Z."/>
            <person name="Hou R."/>
            <person name="Li X."/>
            <person name="Liu Y."/>
            <person name="Li H."/>
            <person name="Ning X."/>
            <person name="Lin Y."/>
            <person name="Zhao L."/>
            <person name="Xing Q."/>
            <person name="Dou J."/>
            <person name="Li Y."/>
            <person name="Mao J."/>
            <person name="Guo H."/>
            <person name="Dou H."/>
            <person name="Li T."/>
            <person name="Mu C."/>
            <person name="Jiang W."/>
            <person name="Fu Q."/>
            <person name="Fu X."/>
            <person name="Miao Y."/>
            <person name="Liu J."/>
            <person name="Yu Q."/>
            <person name="Li R."/>
            <person name="Liao H."/>
            <person name="Li X."/>
            <person name="Kong Y."/>
            <person name="Jiang Z."/>
            <person name="Chourrout D."/>
            <person name="Li R."/>
            <person name="Bao Z."/>
        </authorList>
    </citation>
    <scope>NUCLEOTIDE SEQUENCE [LARGE SCALE GENOMIC DNA]</scope>
    <source>
        <strain evidence="10 11">PY_sf001</strain>
    </source>
</reference>
<gene>
    <name evidence="10" type="ORF">KP79_PYT19367</name>
</gene>
<dbReference type="InterPro" id="IPR000276">
    <property type="entry name" value="GPCR_Rhodpsn"/>
</dbReference>
<feature type="transmembrane region" description="Helical" evidence="8">
    <location>
        <begin position="77"/>
        <end position="103"/>
    </location>
</feature>
<dbReference type="AlphaFoldDB" id="A0A210QNX8"/>
<keyword evidence="11" id="KW-1185">Reference proteome</keyword>
<evidence type="ECO:0000256" key="1">
    <source>
        <dbReference type="ARBA" id="ARBA00004141"/>
    </source>
</evidence>
<keyword evidence="3 8" id="KW-1133">Transmembrane helix</keyword>
<dbReference type="Proteomes" id="UP000242188">
    <property type="component" value="Unassembled WGS sequence"/>
</dbReference>
<evidence type="ECO:0000256" key="2">
    <source>
        <dbReference type="ARBA" id="ARBA00022692"/>
    </source>
</evidence>
<evidence type="ECO:0000256" key="3">
    <source>
        <dbReference type="ARBA" id="ARBA00022989"/>
    </source>
</evidence>
<dbReference type="PANTHER" id="PTHR24243">
    <property type="entry name" value="G-PROTEIN COUPLED RECEPTOR"/>
    <property type="match status" value="1"/>
</dbReference>
<dbReference type="EMBL" id="NEDP02002599">
    <property type="protein sequence ID" value="OWF50446.1"/>
    <property type="molecule type" value="Genomic_DNA"/>
</dbReference>
<dbReference type="Gene3D" id="1.20.1070.10">
    <property type="entry name" value="Rhodopsin 7-helix transmembrane proteins"/>
    <property type="match status" value="1"/>
</dbReference>
<dbReference type="SUPFAM" id="SSF81321">
    <property type="entry name" value="Family A G protein-coupled receptor-like"/>
    <property type="match status" value="1"/>
</dbReference>
<keyword evidence="4" id="KW-0297">G-protein coupled receptor</keyword>
<keyword evidence="2 8" id="KW-0812">Transmembrane</keyword>
<feature type="transmembrane region" description="Helical" evidence="8">
    <location>
        <begin position="372"/>
        <end position="398"/>
    </location>
</feature>
<protein>
    <submittedName>
        <fullName evidence="10">[Arg8]-vasotocin receptor</fullName>
    </submittedName>
</protein>
<dbReference type="PANTHER" id="PTHR24243:SF208">
    <property type="entry name" value="PYROKININ-1 RECEPTOR"/>
    <property type="match status" value="1"/>
</dbReference>
<accession>A0A210QNX8</accession>